<dbReference type="Proteomes" id="UP000767238">
    <property type="component" value="Unassembled WGS sequence"/>
</dbReference>
<dbReference type="Proteomes" id="UP000779574">
    <property type="component" value="Unassembled WGS sequence"/>
</dbReference>
<protein>
    <submittedName>
        <fullName evidence="2">Uncharacterized protein</fullName>
    </submittedName>
</protein>
<accession>A0A9P8EJ00</accession>
<evidence type="ECO:0000313" key="2">
    <source>
        <dbReference type="EMBL" id="KAG9691237.1"/>
    </source>
</evidence>
<evidence type="ECO:0000313" key="3">
    <source>
        <dbReference type="EMBL" id="KAG9987493.1"/>
    </source>
</evidence>
<evidence type="ECO:0000313" key="4">
    <source>
        <dbReference type="EMBL" id="KAH0224088.1"/>
    </source>
</evidence>
<evidence type="ECO:0000256" key="1">
    <source>
        <dbReference type="SAM" id="MobiDB-lite"/>
    </source>
</evidence>
<dbReference type="EMBL" id="JAHFXF010000276">
    <property type="protein sequence ID" value="KAG9691237.1"/>
    <property type="molecule type" value="Genomic_DNA"/>
</dbReference>
<gene>
    <name evidence="2" type="ORF">KCU76_g7585</name>
    <name evidence="3" type="ORF">KCU98_g3296</name>
    <name evidence="4" type="ORF">KCV03_g3919</name>
</gene>
<feature type="region of interest" description="Disordered" evidence="1">
    <location>
        <begin position="1"/>
        <end position="92"/>
    </location>
</feature>
<dbReference type="AlphaFoldDB" id="A0A9P8EJ00"/>
<reference evidence="2" key="1">
    <citation type="journal article" date="2021" name="J Fungi (Basel)">
        <title>Virulence traits and population genomics of the black yeast Aureobasidium melanogenum.</title>
        <authorList>
            <person name="Cernosa A."/>
            <person name="Sun X."/>
            <person name="Gostincar C."/>
            <person name="Fang C."/>
            <person name="Gunde-Cimerman N."/>
            <person name="Song Z."/>
        </authorList>
    </citation>
    <scope>NUCLEOTIDE SEQUENCE</scope>
    <source>
        <strain evidence="4">EXF-8016</strain>
        <strain evidence="3">EXF-9298</strain>
        <strain evidence="2">EXF-9911</strain>
    </source>
</reference>
<dbReference type="Proteomes" id="UP000729357">
    <property type="component" value="Unassembled WGS sequence"/>
</dbReference>
<feature type="compositionally biased region" description="Basic and acidic residues" evidence="1">
    <location>
        <begin position="66"/>
        <end position="81"/>
    </location>
</feature>
<dbReference type="EMBL" id="JAHFXS010000220">
    <property type="protein sequence ID" value="KAG9987493.1"/>
    <property type="molecule type" value="Genomic_DNA"/>
</dbReference>
<feature type="non-terminal residue" evidence="2">
    <location>
        <position position="92"/>
    </location>
</feature>
<dbReference type="OrthoDB" id="3902208at2759"/>
<proteinExistence type="predicted"/>
<evidence type="ECO:0000313" key="5">
    <source>
        <dbReference type="Proteomes" id="UP000729357"/>
    </source>
</evidence>
<sequence length="92" mass="9383">MSNNNQEPSHDESLSNLPAGATDVSLGEGQKGLLAPLGDPLGNALNKGLSPVGTAIGGLTNGGYTKSKEMDKPQEEEKIGGKEQNGQNPLGL</sequence>
<organism evidence="2 6">
    <name type="scientific">Aureobasidium melanogenum</name>
    <name type="common">Aureobasidium pullulans var. melanogenum</name>
    <dbReference type="NCBI Taxonomy" id="46634"/>
    <lineage>
        <taxon>Eukaryota</taxon>
        <taxon>Fungi</taxon>
        <taxon>Dikarya</taxon>
        <taxon>Ascomycota</taxon>
        <taxon>Pezizomycotina</taxon>
        <taxon>Dothideomycetes</taxon>
        <taxon>Dothideomycetidae</taxon>
        <taxon>Dothideales</taxon>
        <taxon>Saccotheciaceae</taxon>
        <taxon>Aureobasidium</taxon>
    </lineage>
</organism>
<name>A0A9P8EJ00_AURME</name>
<comment type="caution">
    <text evidence="2">The sequence shown here is derived from an EMBL/GenBank/DDBJ whole genome shotgun (WGS) entry which is preliminary data.</text>
</comment>
<keyword evidence="5" id="KW-1185">Reference proteome</keyword>
<dbReference type="EMBL" id="JAHFYH010000021">
    <property type="protein sequence ID" value="KAH0224088.1"/>
    <property type="molecule type" value="Genomic_DNA"/>
</dbReference>
<evidence type="ECO:0000313" key="6">
    <source>
        <dbReference type="Proteomes" id="UP000779574"/>
    </source>
</evidence>
<reference evidence="2" key="2">
    <citation type="submission" date="2021-08" db="EMBL/GenBank/DDBJ databases">
        <authorList>
            <person name="Gostincar C."/>
            <person name="Sun X."/>
            <person name="Song Z."/>
            <person name="Gunde-Cimerman N."/>
        </authorList>
    </citation>
    <scope>NUCLEOTIDE SEQUENCE</scope>
    <source>
        <strain evidence="4">EXF-8016</strain>
        <strain evidence="3">EXF-9298</strain>
        <strain evidence="2">EXF-9911</strain>
    </source>
</reference>